<dbReference type="PANTHER" id="PTHR38442:SF1">
    <property type="entry name" value="INNER MEMBRANE PROTEIN"/>
    <property type="match status" value="1"/>
</dbReference>
<name>A0ABW3HU22_9BACL</name>
<proteinExistence type="predicted"/>
<comment type="caution">
    <text evidence="2">The sequence shown here is derived from an EMBL/GenBank/DDBJ whole genome shotgun (WGS) entry which is preliminary data.</text>
</comment>
<keyword evidence="1" id="KW-1133">Transmembrane helix</keyword>
<dbReference type="PANTHER" id="PTHR38442">
    <property type="entry name" value="INNER MEMBRANE PROTEIN-RELATED"/>
    <property type="match status" value="1"/>
</dbReference>
<evidence type="ECO:0000313" key="3">
    <source>
        <dbReference type="Proteomes" id="UP001596989"/>
    </source>
</evidence>
<feature type="transmembrane region" description="Helical" evidence="1">
    <location>
        <begin position="35"/>
        <end position="58"/>
    </location>
</feature>
<keyword evidence="1" id="KW-0812">Transmembrane</keyword>
<accession>A0ABW3HU22</accession>
<evidence type="ECO:0000313" key="2">
    <source>
        <dbReference type="EMBL" id="MFD0961011.1"/>
    </source>
</evidence>
<dbReference type="InterPro" id="IPR007383">
    <property type="entry name" value="DUF445"/>
</dbReference>
<keyword evidence="1" id="KW-0472">Membrane</keyword>
<reference evidence="3" key="1">
    <citation type="journal article" date="2019" name="Int. J. Syst. Evol. Microbiol.">
        <title>The Global Catalogue of Microorganisms (GCM) 10K type strain sequencing project: providing services to taxonomists for standard genome sequencing and annotation.</title>
        <authorList>
            <consortium name="The Broad Institute Genomics Platform"/>
            <consortium name="The Broad Institute Genome Sequencing Center for Infectious Disease"/>
            <person name="Wu L."/>
            <person name="Ma J."/>
        </authorList>
    </citation>
    <scope>NUCLEOTIDE SEQUENCE [LARGE SCALE GENOMIC DNA]</scope>
    <source>
        <strain evidence="3">CCUG 59129</strain>
    </source>
</reference>
<protein>
    <submittedName>
        <fullName evidence="2">DUF445 domain-containing protein</fullName>
    </submittedName>
</protein>
<dbReference type="Pfam" id="PF04286">
    <property type="entry name" value="DUF445"/>
    <property type="match status" value="1"/>
</dbReference>
<feature type="transmembrane region" description="Helical" evidence="1">
    <location>
        <begin position="12"/>
        <end position="29"/>
    </location>
</feature>
<gene>
    <name evidence="2" type="ORF">ACFQ2I_16610</name>
</gene>
<dbReference type="Proteomes" id="UP001596989">
    <property type="component" value="Unassembled WGS sequence"/>
</dbReference>
<sequence length="427" mass="48134">MKKQKIRAGANITLILSAAGILAAFPFQHTFAGGLLFAAFSAATIGGLADTFAINALFGDPLKVRWPKWMGTHIIARNRERLIDELVDMVENELLTVDAIKEHLQYHNLAEVVAQYLLRHGGSVNVKEMAEKLLGELLERTDAAKLARSIERFLSQHDDALQLSDMLADIGDWSIRNGYDDKTLSFLFRQLAKIAATPQLKVIIGQFVHSAIKAYEGDKFRRRLVDFTAGLNADAISEKAQIWIVTMLEGLADECHPQRTKLKEWLIETVKRLKDDEELRLRVEGTKRKLMDAIWPHISLQPYLSRTFDHFREALAQEGRADEEAFSVKMWLHRQLDAAMDQLKDAERLERLDAGLKSAVLTLLEQSHAAIGRTVRSKLNTYTNEDLIELVKEKAGHDLQFIRLNGIVVGALVGSILYMLTFWIGGV</sequence>
<dbReference type="EMBL" id="JBHTJZ010000028">
    <property type="protein sequence ID" value="MFD0961011.1"/>
    <property type="molecule type" value="Genomic_DNA"/>
</dbReference>
<keyword evidence="3" id="KW-1185">Reference proteome</keyword>
<organism evidence="2 3">
    <name type="scientific">Paenibacillus chungangensis</name>
    <dbReference type="NCBI Taxonomy" id="696535"/>
    <lineage>
        <taxon>Bacteria</taxon>
        <taxon>Bacillati</taxon>
        <taxon>Bacillota</taxon>
        <taxon>Bacilli</taxon>
        <taxon>Bacillales</taxon>
        <taxon>Paenibacillaceae</taxon>
        <taxon>Paenibacillus</taxon>
    </lineage>
</organism>
<dbReference type="RefSeq" id="WP_377566164.1">
    <property type="nucleotide sequence ID" value="NZ_JBHTJZ010000028.1"/>
</dbReference>
<feature type="transmembrane region" description="Helical" evidence="1">
    <location>
        <begin position="402"/>
        <end position="424"/>
    </location>
</feature>
<evidence type="ECO:0000256" key="1">
    <source>
        <dbReference type="SAM" id="Phobius"/>
    </source>
</evidence>